<evidence type="ECO:0000259" key="5">
    <source>
        <dbReference type="Pfam" id="PF04542"/>
    </source>
</evidence>
<comment type="similarity">
    <text evidence="1">Belongs to the sigma-70 factor family. ECF subfamily.</text>
</comment>
<dbReference type="SUPFAM" id="SSF88946">
    <property type="entry name" value="Sigma2 domain of RNA polymerase sigma factors"/>
    <property type="match status" value="1"/>
</dbReference>
<keyword evidence="4" id="KW-0804">Transcription</keyword>
<dbReference type="Gene3D" id="1.10.1740.10">
    <property type="match status" value="1"/>
</dbReference>
<evidence type="ECO:0000259" key="6">
    <source>
        <dbReference type="Pfam" id="PF08281"/>
    </source>
</evidence>
<dbReference type="InterPro" id="IPR007627">
    <property type="entry name" value="RNA_pol_sigma70_r2"/>
</dbReference>
<dbReference type="InterPro" id="IPR036388">
    <property type="entry name" value="WH-like_DNA-bd_sf"/>
</dbReference>
<dbReference type="PANTHER" id="PTHR43133">
    <property type="entry name" value="RNA POLYMERASE ECF-TYPE SIGMA FACTO"/>
    <property type="match status" value="1"/>
</dbReference>
<dbReference type="InterPro" id="IPR039425">
    <property type="entry name" value="RNA_pol_sigma-70-like"/>
</dbReference>
<dbReference type="GO" id="GO:0016987">
    <property type="term" value="F:sigma factor activity"/>
    <property type="evidence" value="ECO:0007669"/>
    <property type="project" value="UniProtKB-KW"/>
</dbReference>
<keyword evidence="2" id="KW-0805">Transcription regulation</keyword>
<dbReference type="GO" id="GO:0003677">
    <property type="term" value="F:DNA binding"/>
    <property type="evidence" value="ECO:0007669"/>
    <property type="project" value="InterPro"/>
</dbReference>
<dbReference type="GO" id="GO:0006352">
    <property type="term" value="P:DNA-templated transcription initiation"/>
    <property type="evidence" value="ECO:0007669"/>
    <property type="project" value="InterPro"/>
</dbReference>
<feature type="domain" description="RNA polymerase sigma factor 70 region 4 type 2" evidence="6">
    <location>
        <begin position="133"/>
        <end position="184"/>
    </location>
</feature>
<dbReference type="Pfam" id="PF08281">
    <property type="entry name" value="Sigma70_r4_2"/>
    <property type="match status" value="1"/>
</dbReference>
<dbReference type="PANTHER" id="PTHR43133:SF25">
    <property type="entry name" value="RNA POLYMERASE SIGMA FACTOR RFAY-RELATED"/>
    <property type="match status" value="1"/>
</dbReference>
<protein>
    <submittedName>
        <fullName evidence="7">RNA polymerase sigma-70 factor, ECF subfamily</fullName>
    </submittedName>
</protein>
<name>A0A238VXF1_9ACTN</name>
<keyword evidence="3" id="KW-0731">Sigma factor</keyword>
<sequence length="198" mass="22234">MTGAAVGHRACRDLSDAEAIRHSLTEPESFAVLFERYGRQIHRYAARRLGAQAAEDIVAETFFAAFRQRASYDLAQPVARPWLYGIATNLIARHRRTEERMYRALQRTGLDPLPEPLAEAVVRRVDAQVEDRRLAGVIAALHRRDRDVLLLFAWAELGYEEVAAALGIPVGTVRSRLNRARRKIRGVLGDAVSIGEEH</sequence>
<evidence type="ECO:0000256" key="4">
    <source>
        <dbReference type="ARBA" id="ARBA00023163"/>
    </source>
</evidence>
<dbReference type="InterPro" id="IPR014284">
    <property type="entry name" value="RNA_pol_sigma-70_dom"/>
</dbReference>
<dbReference type="InterPro" id="IPR013325">
    <property type="entry name" value="RNA_pol_sigma_r2"/>
</dbReference>
<dbReference type="Pfam" id="PF04542">
    <property type="entry name" value="Sigma70_r2"/>
    <property type="match status" value="1"/>
</dbReference>
<feature type="domain" description="RNA polymerase sigma-70 region 2" evidence="5">
    <location>
        <begin position="33"/>
        <end position="100"/>
    </location>
</feature>
<evidence type="ECO:0000256" key="2">
    <source>
        <dbReference type="ARBA" id="ARBA00023015"/>
    </source>
</evidence>
<dbReference type="Proteomes" id="UP000198420">
    <property type="component" value="Unassembled WGS sequence"/>
</dbReference>
<dbReference type="EMBL" id="FZNP01000002">
    <property type="protein sequence ID" value="SNR38814.1"/>
    <property type="molecule type" value="Genomic_DNA"/>
</dbReference>
<dbReference type="InterPro" id="IPR013249">
    <property type="entry name" value="RNA_pol_sigma70_r4_t2"/>
</dbReference>
<dbReference type="SUPFAM" id="SSF88659">
    <property type="entry name" value="Sigma3 and sigma4 domains of RNA polymerase sigma factors"/>
    <property type="match status" value="1"/>
</dbReference>
<evidence type="ECO:0000313" key="7">
    <source>
        <dbReference type="EMBL" id="SNR38814.1"/>
    </source>
</evidence>
<dbReference type="CDD" id="cd06171">
    <property type="entry name" value="Sigma70_r4"/>
    <property type="match status" value="1"/>
</dbReference>
<organism evidence="7 8">
    <name type="scientific">Actinomadura mexicana</name>
    <dbReference type="NCBI Taxonomy" id="134959"/>
    <lineage>
        <taxon>Bacteria</taxon>
        <taxon>Bacillati</taxon>
        <taxon>Actinomycetota</taxon>
        <taxon>Actinomycetes</taxon>
        <taxon>Streptosporangiales</taxon>
        <taxon>Thermomonosporaceae</taxon>
        <taxon>Actinomadura</taxon>
    </lineage>
</organism>
<dbReference type="AlphaFoldDB" id="A0A238VXF1"/>
<gene>
    <name evidence="7" type="ORF">SAMN06265355_102484</name>
</gene>
<proteinExistence type="inferred from homology"/>
<evidence type="ECO:0000256" key="3">
    <source>
        <dbReference type="ARBA" id="ARBA00023082"/>
    </source>
</evidence>
<accession>A0A238VXF1</accession>
<evidence type="ECO:0000256" key="1">
    <source>
        <dbReference type="ARBA" id="ARBA00010641"/>
    </source>
</evidence>
<dbReference type="Gene3D" id="1.10.10.10">
    <property type="entry name" value="Winged helix-like DNA-binding domain superfamily/Winged helix DNA-binding domain"/>
    <property type="match status" value="1"/>
</dbReference>
<dbReference type="RefSeq" id="WP_179278725.1">
    <property type="nucleotide sequence ID" value="NZ_FZNP01000002.1"/>
</dbReference>
<keyword evidence="8" id="KW-1185">Reference proteome</keyword>
<dbReference type="NCBIfam" id="TIGR02937">
    <property type="entry name" value="sigma70-ECF"/>
    <property type="match status" value="1"/>
</dbReference>
<evidence type="ECO:0000313" key="8">
    <source>
        <dbReference type="Proteomes" id="UP000198420"/>
    </source>
</evidence>
<dbReference type="InterPro" id="IPR013324">
    <property type="entry name" value="RNA_pol_sigma_r3/r4-like"/>
</dbReference>
<reference evidence="8" key="1">
    <citation type="submission" date="2017-06" db="EMBL/GenBank/DDBJ databases">
        <authorList>
            <person name="Varghese N."/>
            <person name="Submissions S."/>
        </authorList>
    </citation>
    <scope>NUCLEOTIDE SEQUENCE [LARGE SCALE GENOMIC DNA]</scope>
    <source>
        <strain evidence="8">DSM 44485</strain>
    </source>
</reference>